<dbReference type="Pfam" id="PF14518">
    <property type="entry name" value="Haem_oxygenas_2"/>
    <property type="match status" value="1"/>
</dbReference>
<gene>
    <name evidence="1" type="ORF">A1O5_04854</name>
</gene>
<dbReference type="SMART" id="SM01236">
    <property type="entry name" value="Haem_oxygenase_2"/>
    <property type="match status" value="1"/>
</dbReference>
<dbReference type="STRING" id="1182543.W9X4Y5"/>
<evidence type="ECO:0000313" key="2">
    <source>
        <dbReference type="Proteomes" id="UP000019471"/>
    </source>
</evidence>
<organism evidence="1 2">
    <name type="scientific">Cladophialophora psammophila CBS 110553</name>
    <dbReference type="NCBI Taxonomy" id="1182543"/>
    <lineage>
        <taxon>Eukaryota</taxon>
        <taxon>Fungi</taxon>
        <taxon>Dikarya</taxon>
        <taxon>Ascomycota</taxon>
        <taxon>Pezizomycotina</taxon>
        <taxon>Eurotiomycetes</taxon>
        <taxon>Chaetothyriomycetidae</taxon>
        <taxon>Chaetothyriales</taxon>
        <taxon>Herpotrichiellaceae</taxon>
        <taxon>Cladophialophora</taxon>
    </lineage>
</organism>
<evidence type="ECO:0000313" key="1">
    <source>
        <dbReference type="EMBL" id="EXJ72350.1"/>
    </source>
</evidence>
<protein>
    <submittedName>
        <fullName evidence="1">Uncharacterized protein</fullName>
    </submittedName>
</protein>
<keyword evidence="2" id="KW-1185">Reference proteome</keyword>
<reference evidence="1 2" key="1">
    <citation type="submission" date="2013-03" db="EMBL/GenBank/DDBJ databases">
        <title>The Genome Sequence of Cladophialophora psammophila CBS 110553.</title>
        <authorList>
            <consortium name="The Broad Institute Genomics Platform"/>
            <person name="Cuomo C."/>
            <person name="de Hoog S."/>
            <person name="Gorbushina A."/>
            <person name="Walker B."/>
            <person name="Young S.K."/>
            <person name="Zeng Q."/>
            <person name="Gargeya S."/>
            <person name="Fitzgerald M."/>
            <person name="Haas B."/>
            <person name="Abouelleil A."/>
            <person name="Allen A.W."/>
            <person name="Alvarado L."/>
            <person name="Arachchi H.M."/>
            <person name="Berlin A.M."/>
            <person name="Chapman S.B."/>
            <person name="Gainer-Dewar J."/>
            <person name="Goldberg J."/>
            <person name="Griggs A."/>
            <person name="Gujja S."/>
            <person name="Hansen M."/>
            <person name="Howarth C."/>
            <person name="Imamovic A."/>
            <person name="Ireland A."/>
            <person name="Larimer J."/>
            <person name="McCowan C."/>
            <person name="Murphy C."/>
            <person name="Pearson M."/>
            <person name="Poon T.W."/>
            <person name="Priest M."/>
            <person name="Roberts A."/>
            <person name="Saif S."/>
            <person name="Shea T."/>
            <person name="Sisk P."/>
            <person name="Sykes S."/>
            <person name="Wortman J."/>
            <person name="Nusbaum C."/>
            <person name="Birren B."/>
        </authorList>
    </citation>
    <scope>NUCLEOTIDE SEQUENCE [LARGE SCALE GENOMIC DNA]</scope>
    <source>
        <strain evidence="1 2">CBS 110553</strain>
    </source>
</reference>
<accession>W9X4Y5</accession>
<dbReference type="GeneID" id="19189575"/>
<sequence>MKHLYHSLHHPEEFPDAKNWAHKCLDSLLSQTGNLARQHWEQNRSEKVDRSILCLRNFSKEGLRSFLEAINTETQDEWERYVLGRRAGNPRELFQTVHEASQWIKKISPVKLVDGAWLGHLRLSLMPFSFQPVLRDLWQILSEELGDGDMAKNHVYVFKELLLSVDPEFPDSDSEDFIRSAHLTDNLSTWNSALAQLTISLFPQDYIPEILGFNLHFELVTLETMKATKELKEVGLDPCYFFLHVCIDNTDSGHSAIAFRAVCHFMDYVREVEGEAAARRDWKRIQNGFCLSQFSTNLESPPDAFLSREQETKIVDILTNKVRASRKVHCNSPARIKGRLIGEWLDPQMWQSPSWRLDFLDAFSCAEQWIFRGDGHRSRFIHLVSPGGKMFGSFTVDELEVLREWIDNLSPKDDLKTEYLREKSQSLCSEHLYPEQDMRLSLKISSNDSLFYERVLPLWFAACSLLEGFVSIPTKAATQLALSVLKVLRAQNGFRDSDQDFAPTNAAAERDPFHTLSSIGLIMMESAGFGGVSSLAQILEMWPLDFSSKMVELSRRPEENKAILIGMSLAFAEFHAQVSSSQLLERPWGEALRIIAESEMRHLTCCRQLLEENEGYRRQLEAGYKIATIEIHRSIKHGDEGL</sequence>
<dbReference type="AlphaFoldDB" id="W9X4Y5"/>
<dbReference type="Proteomes" id="UP000019471">
    <property type="component" value="Unassembled WGS sequence"/>
</dbReference>
<dbReference type="EMBL" id="AMGX01000006">
    <property type="protein sequence ID" value="EXJ72350.1"/>
    <property type="molecule type" value="Genomic_DNA"/>
</dbReference>
<dbReference type="HOGENOM" id="CLU_003680_0_0_1"/>
<proteinExistence type="predicted"/>
<dbReference type="OrthoDB" id="10057598at2759"/>
<dbReference type="RefSeq" id="XP_007743648.1">
    <property type="nucleotide sequence ID" value="XM_007745458.1"/>
</dbReference>
<comment type="caution">
    <text evidence="1">The sequence shown here is derived from an EMBL/GenBank/DDBJ whole genome shotgun (WGS) entry which is preliminary data.</text>
</comment>
<dbReference type="eggNOG" id="ENOG502QVWE">
    <property type="taxonomic scope" value="Eukaryota"/>
</dbReference>
<name>W9X4Y5_9EURO</name>